<protein>
    <submittedName>
        <fullName evidence="2">Glycine/betaine ABC transporter substrate-binding protein</fullName>
    </submittedName>
</protein>
<gene>
    <name evidence="2" type="ORF">HK17_04380</name>
</gene>
<proteinExistence type="predicted"/>
<comment type="caution">
    <text evidence="2">The sequence shown here is derived from an EMBL/GenBank/DDBJ whole genome shotgun (WGS) entry which is preliminary data.</text>
</comment>
<evidence type="ECO:0000313" key="3">
    <source>
        <dbReference type="Proteomes" id="UP000194641"/>
    </source>
</evidence>
<accession>A0A252AV29</accession>
<name>A0A252AV29_9PROT</name>
<dbReference type="Pfam" id="PF04069">
    <property type="entry name" value="OpuAC"/>
    <property type="match status" value="1"/>
</dbReference>
<evidence type="ECO:0000313" key="2">
    <source>
        <dbReference type="EMBL" id="OUI94275.1"/>
    </source>
</evidence>
<organism evidence="2 3">
    <name type="scientific">Acetobacter indonesiensis</name>
    <dbReference type="NCBI Taxonomy" id="104101"/>
    <lineage>
        <taxon>Bacteria</taxon>
        <taxon>Pseudomonadati</taxon>
        <taxon>Pseudomonadota</taxon>
        <taxon>Alphaproteobacteria</taxon>
        <taxon>Acetobacterales</taxon>
        <taxon>Acetobacteraceae</taxon>
        <taxon>Acetobacter</taxon>
    </lineage>
</organism>
<dbReference type="RefSeq" id="WP_086659295.1">
    <property type="nucleotide sequence ID" value="NZ_JBJJWX010000005.1"/>
</dbReference>
<dbReference type="Gene3D" id="3.40.190.100">
    <property type="entry name" value="Glycine betaine-binding periplasmic protein, domain 2"/>
    <property type="match status" value="1"/>
</dbReference>
<dbReference type="AlphaFoldDB" id="A0A252AV29"/>
<dbReference type="InterPro" id="IPR007210">
    <property type="entry name" value="ABC_Gly_betaine_transp_sub-bd"/>
</dbReference>
<dbReference type="GO" id="GO:0043190">
    <property type="term" value="C:ATP-binding cassette (ABC) transporter complex"/>
    <property type="evidence" value="ECO:0007669"/>
    <property type="project" value="InterPro"/>
</dbReference>
<dbReference type="Proteomes" id="UP000194641">
    <property type="component" value="Unassembled WGS sequence"/>
</dbReference>
<dbReference type="Gene3D" id="3.40.190.10">
    <property type="entry name" value="Periplasmic binding protein-like II"/>
    <property type="match status" value="1"/>
</dbReference>
<dbReference type="GO" id="GO:0022857">
    <property type="term" value="F:transmembrane transporter activity"/>
    <property type="evidence" value="ECO:0007669"/>
    <property type="project" value="InterPro"/>
</dbReference>
<evidence type="ECO:0000259" key="1">
    <source>
        <dbReference type="Pfam" id="PF04069"/>
    </source>
</evidence>
<feature type="domain" description="ABC-type glycine betaine transport system substrate-binding" evidence="1">
    <location>
        <begin position="3"/>
        <end position="241"/>
    </location>
</feature>
<dbReference type="SUPFAM" id="SSF53850">
    <property type="entry name" value="Periplasmic binding protein-like II"/>
    <property type="match status" value="1"/>
</dbReference>
<reference evidence="3" key="1">
    <citation type="submission" date="2014-06" db="EMBL/GenBank/DDBJ databases">
        <authorList>
            <person name="Winans N.J."/>
            <person name="Newell P.D."/>
            <person name="Douglas A.E."/>
        </authorList>
    </citation>
    <scope>NUCLEOTIDE SEQUENCE [LARGE SCALE GENOMIC DNA]</scope>
</reference>
<sequence>MTTLTLAHPDSTVHEATAAAIIRVLEANDVEPEIVVGPKSALSEMLKNGEVDLYISAWLPDLDADLLSDGVQPLGHLFNPSACCCISQEDSSITSLADVAQAGSQLSRVITTPLSLKDQVEHMTSTYGLLDVGFSINVLEDEAALAFFSHALSNNDCVLMPLMQPCFLFHQGGFRILTDPKAGMGPEMDARMLLRPGLSDELDRDLQDELDELMLSTKVINAMDFAMRTEGLTADEAAESWQRGKLLPR</sequence>
<dbReference type="EMBL" id="JOPA01000016">
    <property type="protein sequence ID" value="OUI94275.1"/>
    <property type="molecule type" value="Genomic_DNA"/>
</dbReference>